<protein>
    <recommendedName>
        <fullName evidence="1">UV excision repair protein RAD23</fullName>
    </recommendedName>
</protein>
<organism evidence="3">
    <name type="scientific">Alexandrium catenella</name>
    <name type="common">Red tide dinoflagellate</name>
    <name type="synonym">Gonyaulax catenella</name>
    <dbReference type="NCBI Taxonomy" id="2925"/>
    <lineage>
        <taxon>Eukaryota</taxon>
        <taxon>Sar</taxon>
        <taxon>Alveolata</taxon>
        <taxon>Dinophyceae</taxon>
        <taxon>Gonyaulacales</taxon>
        <taxon>Pyrocystaceae</taxon>
        <taxon>Alexandrium</taxon>
    </lineage>
</organism>
<keyword evidence="1" id="KW-0227">DNA damage</keyword>
<dbReference type="GO" id="GO:0003684">
    <property type="term" value="F:damaged DNA binding"/>
    <property type="evidence" value="ECO:0007669"/>
    <property type="project" value="UniProtKB-UniRule"/>
</dbReference>
<comment type="subcellular location">
    <subcellularLocation>
        <location evidence="1">Nucleus</location>
    </subcellularLocation>
    <subcellularLocation>
        <location evidence="1">Cytoplasm</location>
    </subcellularLocation>
</comment>
<dbReference type="PRINTS" id="PR01839">
    <property type="entry name" value="RAD23PROTEIN"/>
</dbReference>
<dbReference type="SMART" id="SM00165">
    <property type="entry name" value="UBA"/>
    <property type="match status" value="2"/>
</dbReference>
<dbReference type="Gene3D" id="1.10.8.10">
    <property type="entry name" value="DNA helicase RuvA subunit, C-terminal domain"/>
    <property type="match status" value="2"/>
</dbReference>
<dbReference type="FunFam" id="1.10.8.10:FF:000002">
    <property type="entry name" value="UV excision repair protein RAD23 homolog"/>
    <property type="match status" value="1"/>
</dbReference>
<dbReference type="Pfam" id="PF00627">
    <property type="entry name" value="UBA"/>
    <property type="match status" value="2"/>
</dbReference>
<dbReference type="AlphaFoldDB" id="A0A7S1MHP2"/>
<reference evidence="3" key="1">
    <citation type="submission" date="2021-01" db="EMBL/GenBank/DDBJ databases">
        <authorList>
            <person name="Corre E."/>
            <person name="Pelletier E."/>
            <person name="Niang G."/>
            <person name="Scheremetjew M."/>
            <person name="Finn R."/>
            <person name="Kale V."/>
            <person name="Holt S."/>
            <person name="Cochrane G."/>
            <person name="Meng A."/>
            <person name="Brown T."/>
            <person name="Cohen L."/>
        </authorList>
    </citation>
    <scope>NUCLEOTIDE SEQUENCE</scope>
    <source>
        <strain evidence="3">OF101</strain>
    </source>
</reference>
<proteinExistence type="inferred from homology"/>
<dbReference type="CDD" id="cd14281">
    <property type="entry name" value="UBA2_Rad23_like"/>
    <property type="match status" value="1"/>
</dbReference>
<sequence>MREVDELEALGFPYRAALEAFLACERSKELAANYLFENPAAAVEEAVQTAQPQGTFVSRVLPPAFPGPPPGEEDLRLSMDDMEAIQRIQELGFDRPTSLKAYIACEKDEEAAANKLLM</sequence>
<feature type="domain" description="UBA" evidence="2">
    <location>
        <begin position="78"/>
        <end position="118"/>
    </location>
</feature>
<dbReference type="EMBL" id="HBGE01035680">
    <property type="protein sequence ID" value="CAD9129972.1"/>
    <property type="molecule type" value="Transcribed_RNA"/>
</dbReference>
<evidence type="ECO:0000313" key="3">
    <source>
        <dbReference type="EMBL" id="CAD9129972.1"/>
    </source>
</evidence>
<evidence type="ECO:0000256" key="1">
    <source>
        <dbReference type="RuleBase" id="RU367049"/>
    </source>
</evidence>
<keyword evidence="1" id="KW-0234">DNA repair</keyword>
<keyword evidence="1" id="KW-0539">Nucleus</keyword>
<dbReference type="SUPFAM" id="SSF46934">
    <property type="entry name" value="UBA-like"/>
    <property type="match status" value="2"/>
</dbReference>
<dbReference type="GO" id="GO:0043161">
    <property type="term" value="P:proteasome-mediated ubiquitin-dependent protein catabolic process"/>
    <property type="evidence" value="ECO:0007669"/>
    <property type="project" value="UniProtKB-UniRule"/>
</dbReference>
<dbReference type="PROSITE" id="PS50030">
    <property type="entry name" value="UBA"/>
    <property type="match status" value="2"/>
</dbReference>
<dbReference type="GO" id="GO:0005634">
    <property type="term" value="C:nucleus"/>
    <property type="evidence" value="ECO:0007669"/>
    <property type="project" value="UniProtKB-SubCell"/>
</dbReference>
<dbReference type="InterPro" id="IPR009060">
    <property type="entry name" value="UBA-like_sf"/>
</dbReference>
<dbReference type="InterPro" id="IPR015940">
    <property type="entry name" value="UBA"/>
</dbReference>
<accession>A0A7S1MHP2</accession>
<evidence type="ECO:0000259" key="2">
    <source>
        <dbReference type="PROSITE" id="PS50030"/>
    </source>
</evidence>
<dbReference type="GO" id="GO:0031593">
    <property type="term" value="F:polyubiquitin modification-dependent protein binding"/>
    <property type="evidence" value="ECO:0007669"/>
    <property type="project" value="UniProtKB-UniRule"/>
</dbReference>
<keyword evidence="1" id="KW-0963">Cytoplasm</keyword>
<comment type="function">
    <text evidence="1">Multiubiquitin chain receptor involved in modulation of proteasomal degradation. Involved in nucleotide excision repair.</text>
</comment>
<dbReference type="GO" id="GO:0006289">
    <property type="term" value="P:nucleotide-excision repair"/>
    <property type="evidence" value="ECO:0007669"/>
    <property type="project" value="UniProtKB-UniRule"/>
</dbReference>
<dbReference type="GO" id="GO:0043130">
    <property type="term" value="F:ubiquitin binding"/>
    <property type="evidence" value="ECO:0007669"/>
    <property type="project" value="UniProtKB-UniRule"/>
</dbReference>
<dbReference type="GO" id="GO:0005737">
    <property type="term" value="C:cytoplasm"/>
    <property type="evidence" value="ECO:0007669"/>
    <property type="project" value="UniProtKB-SubCell"/>
</dbReference>
<feature type="domain" description="UBA" evidence="2">
    <location>
        <begin position="1"/>
        <end position="38"/>
    </location>
</feature>
<name>A0A7S1MHP2_ALECA</name>
<dbReference type="InterPro" id="IPR004806">
    <property type="entry name" value="Rad23"/>
</dbReference>
<comment type="similarity">
    <text evidence="1">Belongs to the RAD23 family.</text>
</comment>
<gene>
    <name evidence="3" type="ORF">ACAT0790_LOCUS21652</name>
</gene>